<dbReference type="SUPFAM" id="SSF56672">
    <property type="entry name" value="DNA/RNA polymerases"/>
    <property type="match status" value="1"/>
</dbReference>
<dbReference type="InterPro" id="IPR000477">
    <property type="entry name" value="RT_dom"/>
</dbReference>
<feature type="domain" description="Reverse transcriptase" evidence="1">
    <location>
        <begin position="113"/>
        <end position="360"/>
    </location>
</feature>
<dbReference type="WBParaSite" id="TREG1_74120.1">
    <property type="protein sequence ID" value="TREG1_74120.1"/>
    <property type="gene ID" value="TREG1_74120"/>
</dbReference>
<sequence>MAERKPTNQGACNLVGSDGKSLTSLEMAETFSLAFHRQLNSNEDITPTEHPDYIAKPTHENLLGTFQITPAMVLAKLGRLASGKSPGCDGIRPSVLKQCSESLCQPLSDLFQHSLDVGKLPCEWKRAILSPIFKGGDRQNVTSYRPVALLPVVSKILESLIDDHMRKYFDGTNLLHEAQHGFRRGRSCVTNLLLAWNDWTLSWDKKVPAHVIFLDFAKAFDTVHHGLLLHKIGKAGVSGALLAWLKDYLGEREFCTKVNRIRSSWHTSASGVPQGSILGPLMFLIFINDLPPQLNCSALLYADDVKIWRAINSSEDSDRLQADLQTLGNWALANGMPFNLKKCKVVQLHSGRSQSVNYTLGGQNLSCVPSERDLGLILTEKLDTSGNYSRDVAKAYATLHFMHRQLGALTPELFLRLYKAYVRPHLEVHNIIAPPLLKRDANILESVQRRATKWVIGLRNKSYEERLKKLGLFTLSYRRHRGDLITVYKILNDQAHPNKSILPLSDYRLPRGNPLRIAHQRPKTRVRSHFFSLRVCRLWNALPAAVTTAPSLEIFKRKLDNHAEMQGLCLNGLSS</sequence>
<dbReference type="Proteomes" id="UP000050795">
    <property type="component" value="Unassembled WGS sequence"/>
</dbReference>
<keyword evidence="2" id="KW-1185">Reference proteome</keyword>
<name>A0AA85KAY6_TRIRE</name>
<evidence type="ECO:0000313" key="3">
    <source>
        <dbReference type="WBParaSite" id="TREG1_74120.1"/>
    </source>
</evidence>
<dbReference type="Pfam" id="PF00078">
    <property type="entry name" value="RVT_1"/>
    <property type="match status" value="1"/>
</dbReference>
<evidence type="ECO:0000313" key="2">
    <source>
        <dbReference type="Proteomes" id="UP000050795"/>
    </source>
</evidence>
<dbReference type="PANTHER" id="PTHR33332">
    <property type="entry name" value="REVERSE TRANSCRIPTASE DOMAIN-CONTAINING PROTEIN"/>
    <property type="match status" value="1"/>
</dbReference>
<evidence type="ECO:0000259" key="1">
    <source>
        <dbReference type="PROSITE" id="PS50878"/>
    </source>
</evidence>
<protein>
    <recommendedName>
        <fullName evidence="1">Reverse transcriptase domain-containing protein</fullName>
    </recommendedName>
</protein>
<accession>A0AA85KAY6</accession>
<dbReference type="PROSITE" id="PS50878">
    <property type="entry name" value="RT_POL"/>
    <property type="match status" value="1"/>
</dbReference>
<dbReference type="CDD" id="cd01650">
    <property type="entry name" value="RT_nLTR_like"/>
    <property type="match status" value="1"/>
</dbReference>
<reference evidence="2" key="1">
    <citation type="submission" date="2022-06" db="EMBL/GenBank/DDBJ databases">
        <authorList>
            <person name="Berger JAMES D."/>
            <person name="Berger JAMES D."/>
        </authorList>
    </citation>
    <scope>NUCLEOTIDE SEQUENCE [LARGE SCALE GENOMIC DNA]</scope>
</reference>
<reference evidence="3" key="2">
    <citation type="submission" date="2023-11" db="UniProtKB">
        <authorList>
            <consortium name="WormBaseParasite"/>
        </authorList>
    </citation>
    <scope>IDENTIFICATION</scope>
</reference>
<organism evidence="2 3">
    <name type="scientific">Trichobilharzia regenti</name>
    <name type="common">Nasal bird schistosome</name>
    <dbReference type="NCBI Taxonomy" id="157069"/>
    <lineage>
        <taxon>Eukaryota</taxon>
        <taxon>Metazoa</taxon>
        <taxon>Spiralia</taxon>
        <taxon>Lophotrochozoa</taxon>
        <taxon>Platyhelminthes</taxon>
        <taxon>Trematoda</taxon>
        <taxon>Digenea</taxon>
        <taxon>Strigeidida</taxon>
        <taxon>Schistosomatoidea</taxon>
        <taxon>Schistosomatidae</taxon>
        <taxon>Trichobilharzia</taxon>
    </lineage>
</organism>
<dbReference type="InterPro" id="IPR043502">
    <property type="entry name" value="DNA/RNA_pol_sf"/>
</dbReference>
<proteinExistence type="predicted"/>
<dbReference type="AlphaFoldDB" id="A0AA85KAY6"/>